<dbReference type="PATRIC" id="fig|284581.3.peg.4709"/>
<evidence type="ECO:0000313" key="1">
    <source>
        <dbReference type="EMBL" id="KOO47679.1"/>
    </source>
</evidence>
<keyword evidence="2" id="KW-1185">Reference proteome</keyword>
<accession>A0A0M0L9G4</accession>
<proteinExistence type="predicted"/>
<reference evidence="2" key="1">
    <citation type="submission" date="2015-08" db="EMBL/GenBank/DDBJ databases">
        <title>Fjat-14210 dsm16467.</title>
        <authorList>
            <person name="Liu B."/>
            <person name="Wang J."/>
            <person name="Zhu Y."/>
            <person name="Liu G."/>
            <person name="Chen Q."/>
            <person name="Chen Z."/>
            <person name="Lan J."/>
            <person name="Che J."/>
            <person name="Ge C."/>
            <person name="Shi H."/>
            <person name="Pan Z."/>
            <person name="Liu X."/>
        </authorList>
    </citation>
    <scope>NUCLEOTIDE SEQUENCE [LARGE SCALE GENOMIC DNA]</scope>
    <source>
        <strain evidence="2">DSM 16467</strain>
    </source>
</reference>
<sequence length="267" mass="30790">MIGAVLFLAGCSETLTNGTSSNTKRHKTIYKVAPQSAEEMNQQKTGKLVNQYIKGNEDEGESLYIKDKKKLTKAMKTEIQTFIKKSPDASGKEIYNFLVYLLGSGAYQSNSYEMSNFAPDFQHPDDVSITQEDVNKNETDDQTVEKQQEMMDQVEDEELSSTEIPAPLLKGVDPWKHVEEMKRFDKINDKYMLISQREYDRLMDAYDFLVGEKLIDKETAEEVEKRILGAKDMRDTYAEQVRDKKFTEMNEEINRIDEAINQLKSQE</sequence>
<comment type="caution">
    <text evidence="1">The sequence shown here is derived from an EMBL/GenBank/DDBJ whole genome shotgun (WGS) entry which is preliminary data.</text>
</comment>
<dbReference type="Proteomes" id="UP000037558">
    <property type="component" value="Unassembled WGS sequence"/>
</dbReference>
<protein>
    <submittedName>
        <fullName evidence="1">Uncharacterized protein</fullName>
    </submittedName>
</protein>
<organism evidence="1 2">
    <name type="scientific">Priestia koreensis</name>
    <dbReference type="NCBI Taxonomy" id="284581"/>
    <lineage>
        <taxon>Bacteria</taxon>
        <taxon>Bacillati</taxon>
        <taxon>Bacillota</taxon>
        <taxon>Bacilli</taxon>
        <taxon>Bacillales</taxon>
        <taxon>Bacillaceae</taxon>
        <taxon>Priestia</taxon>
    </lineage>
</organism>
<dbReference type="EMBL" id="LILC01000007">
    <property type="protein sequence ID" value="KOO47679.1"/>
    <property type="molecule type" value="Genomic_DNA"/>
</dbReference>
<evidence type="ECO:0000313" key="2">
    <source>
        <dbReference type="Proteomes" id="UP000037558"/>
    </source>
</evidence>
<gene>
    <name evidence="1" type="ORF">AMD01_06525</name>
</gene>
<dbReference type="STRING" id="284581.AMD01_06525"/>
<name>A0A0M0L9G4_9BACI</name>
<dbReference type="AlphaFoldDB" id="A0A0M0L9G4"/>